<evidence type="ECO:0008006" key="4">
    <source>
        <dbReference type="Google" id="ProtNLM"/>
    </source>
</evidence>
<feature type="compositionally biased region" description="Basic residues" evidence="1">
    <location>
        <begin position="380"/>
        <end position="389"/>
    </location>
</feature>
<dbReference type="EMBL" id="JABEXW010000112">
    <property type="protein sequence ID" value="KAF4970737.1"/>
    <property type="molecule type" value="Genomic_DNA"/>
</dbReference>
<organism evidence="2 3">
    <name type="scientific">Fusarium sarcochroum</name>
    <dbReference type="NCBI Taxonomy" id="1208366"/>
    <lineage>
        <taxon>Eukaryota</taxon>
        <taxon>Fungi</taxon>
        <taxon>Dikarya</taxon>
        <taxon>Ascomycota</taxon>
        <taxon>Pezizomycotina</taxon>
        <taxon>Sordariomycetes</taxon>
        <taxon>Hypocreomycetidae</taxon>
        <taxon>Hypocreales</taxon>
        <taxon>Nectriaceae</taxon>
        <taxon>Fusarium</taxon>
        <taxon>Fusarium lateritium species complex</taxon>
    </lineage>
</organism>
<feature type="region of interest" description="Disordered" evidence="1">
    <location>
        <begin position="650"/>
        <end position="671"/>
    </location>
</feature>
<feature type="region of interest" description="Disordered" evidence="1">
    <location>
        <begin position="518"/>
        <end position="537"/>
    </location>
</feature>
<dbReference type="PANTHER" id="PTHR38166">
    <property type="entry name" value="C2H2-TYPE DOMAIN-CONTAINING PROTEIN-RELATED"/>
    <property type="match status" value="1"/>
</dbReference>
<dbReference type="PANTHER" id="PTHR38166:SF1">
    <property type="entry name" value="C2H2-TYPE DOMAIN-CONTAINING PROTEIN"/>
    <property type="match status" value="1"/>
</dbReference>
<dbReference type="Proteomes" id="UP000622797">
    <property type="component" value="Unassembled WGS sequence"/>
</dbReference>
<feature type="compositionally biased region" description="Polar residues" evidence="1">
    <location>
        <begin position="338"/>
        <end position="359"/>
    </location>
</feature>
<feature type="region of interest" description="Disordered" evidence="1">
    <location>
        <begin position="331"/>
        <end position="406"/>
    </location>
</feature>
<proteinExistence type="predicted"/>
<protein>
    <recommendedName>
        <fullName evidence="4">C2H2-type domain-containing protein</fullName>
    </recommendedName>
</protein>
<gene>
    <name evidence="2" type="ORF">FSARC_2294</name>
</gene>
<feature type="compositionally biased region" description="Polar residues" evidence="1">
    <location>
        <begin position="212"/>
        <end position="221"/>
    </location>
</feature>
<feature type="compositionally biased region" description="Polar residues" evidence="1">
    <location>
        <begin position="121"/>
        <end position="136"/>
    </location>
</feature>
<dbReference type="AlphaFoldDB" id="A0A8H4U6Y7"/>
<comment type="caution">
    <text evidence="2">The sequence shown here is derived from an EMBL/GenBank/DDBJ whole genome shotgun (WGS) entry which is preliminary data.</text>
</comment>
<evidence type="ECO:0000313" key="2">
    <source>
        <dbReference type="EMBL" id="KAF4970737.1"/>
    </source>
</evidence>
<evidence type="ECO:0000313" key="3">
    <source>
        <dbReference type="Proteomes" id="UP000622797"/>
    </source>
</evidence>
<accession>A0A8H4U6Y7</accession>
<feature type="region of interest" description="Disordered" evidence="1">
    <location>
        <begin position="459"/>
        <end position="495"/>
    </location>
</feature>
<reference evidence="2" key="2">
    <citation type="submission" date="2020-05" db="EMBL/GenBank/DDBJ databases">
        <authorList>
            <person name="Kim H.-S."/>
            <person name="Proctor R.H."/>
            <person name="Brown D.W."/>
        </authorList>
    </citation>
    <scope>NUCLEOTIDE SEQUENCE</scope>
    <source>
        <strain evidence="2">NRRL 20472</strain>
    </source>
</reference>
<evidence type="ECO:0000256" key="1">
    <source>
        <dbReference type="SAM" id="MobiDB-lite"/>
    </source>
</evidence>
<reference evidence="2" key="1">
    <citation type="journal article" date="2020" name="BMC Genomics">
        <title>Correction to: Identification and distribution of gene clusters required for synthesis of sphingolipid metabolism inhibitors in diverse species of the filamentous fungus Fusarium.</title>
        <authorList>
            <person name="Kim H.S."/>
            <person name="Lohmar J.M."/>
            <person name="Busman M."/>
            <person name="Brown D.W."/>
            <person name="Naumann T.A."/>
            <person name="Divon H.H."/>
            <person name="Lysoe E."/>
            <person name="Uhlig S."/>
            <person name="Proctor R.H."/>
        </authorList>
    </citation>
    <scope>NUCLEOTIDE SEQUENCE</scope>
    <source>
        <strain evidence="2">NRRL 20472</strain>
    </source>
</reference>
<sequence>MTDHMAQDMFQDRSEMTFTDNDFINCLVPYLYGQPTTNSGQVSTLGEVYNADQCFVHGQNHNLDQNFNSGQCHPLDRNVSLGWDSFPISQRNFINEGFNKSFDGTAPAVPRQLEFWRPINQGDSRASNTSQNSANETPTQTPTETPSPPPPMQQDSHDSSRTPSPPRGPHKPRRLVYQRSDMPQGSEEQVIVTRNKRSSVSPEPTSRHNSRSKPSSGVTHSSRARKDQESGQGRRGSPASQSGQANSSAPRRRSEAASKCAKLLNVPLPSGKERQAADLNQSDVELTNPSAAYLDYCINKELSRRKQIIVDNLMAAISECFERRLEALEEGCDPHSGSHPSSSAFQAGKQTSRSAGQKRSNGHHSRDESENEEDDDGSYRRKKDSKRTKTTKDDTRPRFACPYHQRDPKRFGAKRTCCGPGWHDISRVKEHLERSHSLPPHQCHRCLHRFKKEEDLKKHQREKTPCPVKEPNSIQRNLLDGYDEEQAKKLKPRSKKDPVEKWKEMYCVLFDVKPGSPDIPSPYHDPSTSSTGGSPMKPENVQEWREYCNKAKPVIRRQVTMVVAKAFDDCEPQMKSNVLDRLQDLPRLIAERLPFPGLSSEETSTATDDLGFFSYLDSFGLDDYGEESFDFQGLDDAALFDSSNTLGIGESSDSSDAYQAGDSSATSVGDDTTYQQFEYKPGLIPTGIDFGIPDNRYC</sequence>
<dbReference type="OrthoDB" id="4161727at2759"/>
<name>A0A8H4U6Y7_9HYPO</name>
<keyword evidence="3" id="KW-1185">Reference proteome</keyword>
<feature type="region of interest" description="Disordered" evidence="1">
    <location>
        <begin position="121"/>
        <end position="258"/>
    </location>
</feature>